<feature type="domain" description="PelB C-terminal" evidence="1">
    <location>
        <begin position="715"/>
        <end position="971"/>
    </location>
</feature>
<dbReference type="Gene3D" id="1.25.40.10">
    <property type="entry name" value="Tetratricopeptide repeat domain"/>
    <property type="match status" value="2"/>
</dbReference>
<dbReference type="EMBL" id="LNZB01000051">
    <property type="protein sequence ID" value="KTD76292.1"/>
    <property type="molecule type" value="Genomic_DNA"/>
</dbReference>
<organism evidence="2 3">
    <name type="scientific">Legionella waltersii</name>
    <dbReference type="NCBI Taxonomy" id="66969"/>
    <lineage>
        <taxon>Bacteria</taxon>
        <taxon>Pseudomonadati</taxon>
        <taxon>Pseudomonadota</taxon>
        <taxon>Gammaproteobacteria</taxon>
        <taxon>Legionellales</taxon>
        <taxon>Legionellaceae</taxon>
        <taxon>Legionella</taxon>
    </lineage>
</organism>
<dbReference type="InterPro" id="IPR057306">
    <property type="entry name" value="B-barrel_PelB_C"/>
</dbReference>
<dbReference type="InterPro" id="IPR011990">
    <property type="entry name" value="TPR-like_helical_dom_sf"/>
</dbReference>
<dbReference type="OrthoDB" id="6072349at2"/>
<comment type="caution">
    <text evidence="2">The sequence shown here is derived from an EMBL/GenBank/DDBJ whole genome shotgun (WGS) entry which is preliminary data.</text>
</comment>
<proteinExistence type="predicted"/>
<dbReference type="Proteomes" id="UP000054729">
    <property type="component" value="Unassembled WGS sequence"/>
</dbReference>
<accession>A0A0W1A4P5</accession>
<keyword evidence="3" id="KW-1185">Reference proteome</keyword>
<dbReference type="Pfam" id="PF24604">
    <property type="entry name" value="B-barrel_PelB_C"/>
    <property type="match status" value="1"/>
</dbReference>
<gene>
    <name evidence="2" type="ORF">Lwal_2014</name>
</gene>
<reference evidence="2 3" key="1">
    <citation type="submission" date="2015-11" db="EMBL/GenBank/DDBJ databases">
        <title>Genomic analysis of 38 Legionella species identifies large and diverse effector repertoires.</title>
        <authorList>
            <person name="Burstein D."/>
            <person name="Amaro F."/>
            <person name="Zusman T."/>
            <person name="Lifshitz Z."/>
            <person name="Cohen O."/>
            <person name="Gilbert J.A."/>
            <person name="Pupko T."/>
            <person name="Shuman H.A."/>
            <person name="Segal G."/>
        </authorList>
    </citation>
    <scope>NUCLEOTIDE SEQUENCE [LARGE SCALE GENOMIC DNA]</scope>
    <source>
        <strain evidence="2 3">ATCC 51914</strain>
    </source>
</reference>
<evidence type="ECO:0000259" key="1">
    <source>
        <dbReference type="Pfam" id="PF24604"/>
    </source>
</evidence>
<sequence>MVFHRIWQYCVLSSHWHRNTLAKFSCLPLIAMPSWAYSQSVESPTPYVVGAPAKSSNDIQFDFTAYDEKTYTVAYDVFVMNGKVEDAFQVAKAAVHFNPESIPWREKLAQVASWSGHMQITLEQWLYFYDRAIKVDYYAPNILMLAKQLGNYDAQTHVLQTMLKKHPQNKDIELNYAAALQGQGKPEEALEFLKSALKKKHDEEFMKQYVQVAKNQPDTMAFREALKEWKLKYPHSIEPKLEEAKLNLKEGNLSAAWDEYQAVAAFPGEKKPEFWHEYAGVAMLSGQTNGMIQAYRRLDEQDAIDKGEASNLVLLESSQGDKLAAYQHARRFYFKLNLTEMVPEVINLGSELEKWQDAYTFYNQLKPQQKQQFGKFVENLITLADVYSHVNQYPLAYALWDKILSGFPQTSKIKEGLIWFLVDVNDTKVLKQFLMKWCHDLANKPELWRVYSVALSSLGKYRLALTISLEHYPEIQKDYAALMDLNDLLQKTDQPYWAYIASRNALNQLWSEVKSIPPAKFSMRQLLTWSQLVRKFAPAEMIYQTMLQLQKKIYVSPESTEQMISYALEQDAYSLAGLMMRTMQMQGQRVPEWMQLTLALVENDRVRLLNLVEHNSPQIQHRDRVMAAKRIEEYKKAEELAYQGLAEHPFESEMYELFKDIMLERVNKIIVDTKYFVFNKVVGPLNKIEATYFVTPSLAITGFNTLWLPESNDETQMINPPAQLRTTGIKMKRYLHRSWAELMVGQLNGLGSSGMAGLVYHRMLPKRWEAELEIYYHELANETAPLLVGGMKNTLGLQFDHKFDSYNLFEAQLNAWSFYGQNEQWLGQGAGAQASWRHYFYLSYPDWNTNLYATYRKYKNSNDVLLSPLQTILPEGVEPTSAYYMPVGYTEAAITFGFGQKFREEYTQAWRAFAEAGVSISDAFGLGKILSAGYGGSVFGRDKLLFYGDYADNTRQAGQIIFQVGMRYDYYF</sequence>
<dbReference type="PATRIC" id="fig|66969.6.peg.2196"/>
<evidence type="ECO:0000313" key="2">
    <source>
        <dbReference type="EMBL" id="KTD76292.1"/>
    </source>
</evidence>
<protein>
    <submittedName>
        <fullName evidence="2">Outer membrane protein PgaA</fullName>
    </submittedName>
</protein>
<dbReference type="Pfam" id="PF13429">
    <property type="entry name" value="TPR_15"/>
    <property type="match status" value="1"/>
</dbReference>
<name>A0A0W1A4P5_9GAMM</name>
<evidence type="ECO:0000313" key="3">
    <source>
        <dbReference type="Proteomes" id="UP000054729"/>
    </source>
</evidence>
<dbReference type="Pfam" id="PF14559">
    <property type="entry name" value="TPR_19"/>
    <property type="match status" value="1"/>
</dbReference>
<dbReference type="SUPFAM" id="SSF48452">
    <property type="entry name" value="TPR-like"/>
    <property type="match status" value="1"/>
</dbReference>
<dbReference type="AlphaFoldDB" id="A0A0W1A4P5"/>
<dbReference type="STRING" id="66969.Lwal_2014"/>